<evidence type="ECO:0000256" key="6">
    <source>
        <dbReference type="ARBA" id="ARBA00022763"/>
    </source>
</evidence>
<feature type="domain" description="ABC transporter" evidence="17">
    <location>
        <begin position="205"/>
        <end position="469"/>
    </location>
</feature>
<dbReference type="Gene3D" id="3.30.190.20">
    <property type="match status" value="1"/>
</dbReference>
<organism evidence="18 19">
    <name type="scientific">Thermodesulfatator indicus (strain DSM 15286 / JCM 11887 / CIR29812)</name>
    <dbReference type="NCBI Taxonomy" id="667014"/>
    <lineage>
        <taxon>Bacteria</taxon>
        <taxon>Pseudomonadati</taxon>
        <taxon>Thermodesulfobacteriota</taxon>
        <taxon>Thermodesulfobacteria</taxon>
        <taxon>Thermodesulfobacteriales</taxon>
        <taxon>Thermodesulfatatoraceae</taxon>
        <taxon>Thermodesulfatator</taxon>
    </lineage>
</organism>
<comment type="similarity">
    <text evidence="14">Belongs to the ABC transporter superfamily. UvrA family.</text>
</comment>
<dbReference type="eggNOG" id="COG0178">
    <property type="taxonomic scope" value="Bacteria"/>
</dbReference>
<keyword evidence="5" id="KW-0547">Nucleotide-binding</keyword>
<dbReference type="RefSeq" id="WP_013908743.1">
    <property type="nucleotide sequence ID" value="NC_015681.1"/>
</dbReference>
<evidence type="ECO:0000256" key="10">
    <source>
        <dbReference type="ARBA" id="ARBA00022840"/>
    </source>
</evidence>
<feature type="domain" description="ABC transporter" evidence="17">
    <location>
        <begin position="486"/>
        <end position="814"/>
    </location>
</feature>
<dbReference type="GO" id="GO:0006289">
    <property type="term" value="P:nucleotide-excision repair"/>
    <property type="evidence" value="ECO:0007669"/>
    <property type="project" value="InterPro"/>
</dbReference>
<keyword evidence="8" id="KW-0863">Zinc-finger</keyword>
<dbReference type="GO" id="GO:0009380">
    <property type="term" value="C:excinuclease repair complex"/>
    <property type="evidence" value="ECO:0007669"/>
    <property type="project" value="InterPro"/>
</dbReference>
<proteinExistence type="inferred from homology"/>
<dbReference type="PROSITE" id="PS50893">
    <property type="entry name" value="ABC_TRANSPORTER_2"/>
    <property type="match status" value="2"/>
</dbReference>
<keyword evidence="6" id="KW-0227">DNA damage</keyword>
<evidence type="ECO:0000256" key="13">
    <source>
        <dbReference type="ARBA" id="ARBA00023204"/>
    </source>
</evidence>
<protein>
    <recommendedName>
        <fullName evidence="15">UvrABC system protein A</fullName>
    </recommendedName>
    <alternativeName>
        <fullName evidence="16">Excinuclease ABC subunit A</fullName>
    </alternativeName>
</protein>
<keyword evidence="3" id="KW-0479">Metal-binding</keyword>
<dbReference type="GO" id="GO:0005737">
    <property type="term" value="C:cytoplasm"/>
    <property type="evidence" value="ECO:0007669"/>
    <property type="project" value="UniProtKB-SubCell"/>
</dbReference>
<evidence type="ECO:0000256" key="12">
    <source>
        <dbReference type="ARBA" id="ARBA00023125"/>
    </source>
</evidence>
<dbReference type="InterPro" id="IPR004602">
    <property type="entry name" value="UvrA"/>
</dbReference>
<gene>
    <name evidence="18" type="ordered locus">Thein_2156</name>
</gene>
<keyword evidence="4" id="KW-0677">Repeat</keyword>
<dbReference type="OrthoDB" id="9809851at2"/>
<dbReference type="NCBIfam" id="TIGR00630">
    <property type="entry name" value="uvra"/>
    <property type="match status" value="1"/>
</dbReference>
<evidence type="ECO:0000256" key="14">
    <source>
        <dbReference type="ARBA" id="ARBA00038000"/>
    </source>
</evidence>
<dbReference type="FunCoup" id="F8ADP6">
    <property type="interactions" value="288"/>
</dbReference>
<dbReference type="PROSITE" id="PS00211">
    <property type="entry name" value="ABC_TRANSPORTER_1"/>
    <property type="match status" value="2"/>
</dbReference>
<dbReference type="AlphaFoldDB" id="F8ADP6"/>
<evidence type="ECO:0000256" key="11">
    <source>
        <dbReference type="ARBA" id="ARBA00022881"/>
    </source>
</evidence>
<dbReference type="GO" id="GO:0005524">
    <property type="term" value="F:ATP binding"/>
    <property type="evidence" value="ECO:0007669"/>
    <property type="project" value="UniProtKB-KW"/>
</dbReference>
<evidence type="ECO:0000313" key="18">
    <source>
        <dbReference type="EMBL" id="AEH46004.1"/>
    </source>
</evidence>
<reference evidence="19" key="1">
    <citation type="submission" date="2011-04" db="EMBL/GenBank/DDBJ databases">
        <title>The complete genome of Thermodesulfatator indicus DSM 15286.</title>
        <authorList>
            <person name="Lucas S."/>
            <person name="Copeland A."/>
            <person name="Lapidus A."/>
            <person name="Bruce D."/>
            <person name="Goodwin L."/>
            <person name="Pitluck S."/>
            <person name="Peters L."/>
            <person name="Kyrpides N."/>
            <person name="Mavromatis K."/>
            <person name="Pagani I."/>
            <person name="Ivanova N."/>
            <person name="Saunders L."/>
            <person name="Detter J.C."/>
            <person name="Tapia R."/>
            <person name="Han C."/>
            <person name="Land M."/>
            <person name="Hauser L."/>
            <person name="Markowitz V."/>
            <person name="Cheng J.-F."/>
            <person name="Hugenholtz P."/>
            <person name="Woyke T."/>
            <person name="Wu D."/>
            <person name="Spring S."/>
            <person name="Schroeder M."/>
            <person name="Brambilla E."/>
            <person name="Klenk H.-P."/>
            <person name="Eisen J.A."/>
        </authorList>
    </citation>
    <scope>NUCLEOTIDE SEQUENCE [LARGE SCALE GENOMIC DNA]</scope>
    <source>
        <strain evidence="19">DSM 15286 / JCM 11887 / CIR29812</strain>
    </source>
</reference>
<dbReference type="InterPro" id="IPR003439">
    <property type="entry name" value="ABC_transporter-like_ATP-bd"/>
</dbReference>
<dbReference type="InParanoid" id="F8ADP6"/>
<dbReference type="InterPro" id="IPR017871">
    <property type="entry name" value="ABC_transporter-like_CS"/>
</dbReference>
<evidence type="ECO:0000256" key="8">
    <source>
        <dbReference type="ARBA" id="ARBA00022771"/>
    </source>
</evidence>
<evidence type="ECO:0000256" key="2">
    <source>
        <dbReference type="ARBA" id="ARBA00022490"/>
    </source>
</evidence>
<dbReference type="GO" id="GO:0008270">
    <property type="term" value="F:zinc ion binding"/>
    <property type="evidence" value="ECO:0007669"/>
    <property type="project" value="UniProtKB-KW"/>
</dbReference>
<dbReference type="PANTHER" id="PTHR43152:SF3">
    <property type="entry name" value="UVRABC SYSTEM PROTEIN A"/>
    <property type="match status" value="1"/>
</dbReference>
<dbReference type="GO" id="GO:0003677">
    <property type="term" value="F:DNA binding"/>
    <property type="evidence" value="ECO:0007669"/>
    <property type="project" value="UniProtKB-KW"/>
</dbReference>
<evidence type="ECO:0000313" key="19">
    <source>
        <dbReference type="Proteomes" id="UP000006793"/>
    </source>
</evidence>
<keyword evidence="11" id="KW-0267">Excision nuclease</keyword>
<dbReference type="PaxDb" id="667014-Thein_2156"/>
<keyword evidence="10" id="KW-0067">ATP-binding</keyword>
<keyword evidence="9" id="KW-0862">Zinc</keyword>
<dbReference type="EMBL" id="CP002683">
    <property type="protein sequence ID" value="AEH46004.1"/>
    <property type="molecule type" value="Genomic_DNA"/>
</dbReference>
<evidence type="ECO:0000256" key="9">
    <source>
        <dbReference type="ARBA" id="ARBA00022833"/>
    </source>
</evidence>
<evidence type="ECO:0000256" key="7">
    <source>
        <dbReference type="ARBA" id="ARBA00022769"/>
    </source>
</evidence>
<evidence type="ECO:0000256" key="1">
    <source>
        <dbReference type="ARBA" id="ARBA00004496"/>
    </source>
</evidence>
<sequence>MSTYIEVIGARHHNLKNITVKIPRRSFTVITGVSGSGKSTLAFDIIFVEGQRRYLESLPSYIRQFLKLYEQPEVDLVAGLPPTVAIEQRTSQAGPRTTVGTLTEIFHYLRLLYARASEPFCPECGEKLGFAHLETILAKLLERYTGKQALVLAPKVRRRKGFHRPVIERALKAGKALVRIDGHLREIPPVPDLSRYREHTIEVVIGEVVISKTAKGQLEVLLKEAFSEGQGEAVLLVEDEEIILNEKAFCERCRLSLPEPDPLLFSFNTKAGACPHCGGLGKIDEETCPFCQGTRLNKTARAFRLHGLDLGSLGELSIKEAIAFLEGLKFSGKKEMIARPIVREIVAKLGFLAEVGLSYLSLNRSGDTLSGGEAQRVRLAAQLGSNLTGVCYVLDEPTIGLHPRDNALLVKALYRLKEKGNTVIVVEHDEETMRAADWIIDLGPGGGKRGGQVLFAGPFPEIFKVEGSLTAKALKDPERYRLTSRERKPSLFLHLKGASARNLKNIDVDIPLGALVVVTGVSGAGKSSLVMEVLFENLKRLEKGLPLLHLRELKGTKNLRRTVVVDHTPIGRTPRSTPATYVGIMDHIRKLFAATPRARAKGFDASRFSFNLSEGRCPHCKGQGQLKVEMKFLPEVYIPCSVCRGARYNEETLTVRYKGKNIAEVLSMTMAEAYEFFKAVPNLAEPLKTLCDLGLDYLTLGQPSPSLSGGEAQRLKLASEFIKGKRGGTLFILDEPSTGLHPADVKKLLNLFHGLIEKGHTVLVIEHNLEIIKEADWVIDLGPEGGPRGGRLLFSGPVKDLLKGNTHTAYALKEFLKISPSPPVS</sequence>
<evidence type="ECO:0000256" key="3">
    <source>
        <dbReference type="ARBA" id="ARBA00022723"/>
    </source>
</evidence>
<dbReference type="HOGENOM" id="CLU_001370_0_2_0"/>
<dbReference type="STRING" id="667014.Thein_2156"/>
<keyword evidence="12" id="KW-0238">DNA-binding</keyword>
<dbReference type="Gene3D" id="3.40.50.300">
    <property type="entry name" value="P-loop containing nucleotide triphosphate hydrolases"/>
    <property type="match status" value="3"/>
</dbReference>
<dbReference type="InterPro" id="IPR027417">
    <property type="entry name" value="P-loop_NTPase"/>
</dbReference>
<dbReference type="Gene3D" id="1.20.1580.10">
    <property type="entry name" value="ABC transporter ATPase like domain"/>
    <property type="match status" value="3"/>
</dbReference>
<dbReference type="Proteomes" id="UP000006793">
    <property type="component" value="Chromosome"/>
</dbReference>
<dbReference type="PANTHER" id="PTHR43152">
    <property type="entry name" value="UVRABC SYSTEM PROTEIN A"/>
    <property type="match status" value="1"/>
</dbReference>
<reference evidence="18 19" key="2">
    <citation type="journal article" date="2012" name="Stand. Genomic Sci.">
        <title>Complete genome sequence of the thermophilic sulfate-reducing ocean bacterium Thermodesulfatator indicus type strain (CIR29812(T)).</title>
        <authorList>
            <person name="Anderson I."/>
            <person name="Saunders E."/>
            <person name="Lapidus A."/>
            <person name="Nolan M."/>
            <person name="Lucas S."/>
            <person name="Tice H."/>
            <person name="Del Rio T.G."/>
            <person name="Cheng J.F."/>
            <person name="Han C."/>
            <person name="Tapia R."/>
            <person name="Goodwin L.A."/>
            <person name="Pitluck S."/>
            <person name="Liolios K."/>
            <person name="Mavromatis K."/>
            <person name="Pagani I."/>
            <person name="Ivanova N."/>
            <person name="Mikhailova N."/>
            <person name="Pati A."/>
            <person name="Chen A."/>
            <person name="Palaniappan K."/>
            <person name="Land M."/>
            <person name="Hauser L."/>
            <person name="Jeffries C.D."/>
            <person name="Chang Y.J."/>
            <person name="Brambilla E.M."/>
            <person name="Rohde M."/>
            <person name="Spring S."/>
            <person name="Goker M."/>
            <person name="Detter J.C."/>
            <person name="Woyke T."/>
            <person name="Bristow J."/>
            <person name="Eisen J.A."/>
            <person name="Markowitz V."/>
            <person name="Hugenholtz P."/>
            <person name="Kyrpides N.C."/>
            <person name="Klenk H.P."/>
        </authorList>
    </citation>
    <scope>NUCLEOTIDE SEQUENCE [LARGE SCALE GENOMIC DNA]</scope>
    <source>
        <strain evidence="19">DSM 15286 / JCM 11887 / CIR29812</strain>
    </source>
</reference>
<dbReference type="PATRIC" id="fig|667014.3.peg.2215"/>
<dbReference type="KEGG" id="tid:Thein_2156"/>
<dbReference type="GO" id="GO:0016887">
    <property type="term" value="F:ATP hydrolysis activity"/>
    <property type="evidence" value="ECO:0007669"/>
    <property type="project" value="InterPro"/>
</dbReference>
<evidence type="ECO:0000256" key="15">
    <source>
        <dbReference type="ARBA" id="ARBA00039316"/>
    </source>
</evidence>
<evidence type="ECO:0000259" key="17">
    <source>
        <dbReference type="PROSITE" id="PS50893"/>
    </source>
</evidence>
<accession>F8ADP6</accession>
<evidence type="ECO:0000256" key="4">
    <source>
        <dbReference type="ARBA" id="ARBA00022737"/>
    </source>
</evidence>
<evidence type="ECO:0000256" key="16">
    <source>
        <dbReference type="ARBA" id="ARBA00042156"/>
    </source>
</evidence>
<keyword evidence="2" id="KW-0963">Cytoplasm</keyword>
<name>F8ADP6_THEID</name>
<dbReference type="SUPFAM" id="SSF52540">
    <property type="entry name" value="P-loop containing nucleoside triphosphate hydrolases"/>
    <property type="match status" value="2"/>
</dbReference>
<dbReference type="Pfam" id="PF17760">
    <property type="entry name" value="UvrA_inter"/>
    <property type="match status" value="1"/>
</dbReference>
<keyword evidence="7" id="KW-0228">DNA excision</keyword>
<keyword evidence="19" id="KW-1185">Reference proteome</keyword>
<keyword evidence="13" id="KW-0234">DNA repair</keyword>
<dbReference type="GO" id="GO:0004518">
    <property type="term" value="F:nuclease activity"/>
    <property type="evidence" value="ECO:0007669"/>
    <property type="project" value="UniProtKB-KW"/>
</dbReference>
<dbReference type="InterPro" id="IPR041102">
    <property type="entry name" value="UvrA_inter"/>
</dbReference>
<comment type="subcellular location">
    <subcellularLocation>
        <location evidence="1">Cytoplasm</location>
    </subcellularLocation>
</comment>
<evidence type="ECO:0000256" key="5">
    <source>
        <dbReference type="ARBA" id="ARBA00022741"/>
    </source>
</evidence>